<evidence type="ECO:0008006" key="3">
    <source>
        <dbReference type="Google" id="ProtNLM"/>
    </source>
</evidence>
<accession>A0ABN1MGP9</accession>
<dbReference type="InterPro" id="IPR015003">
    <property type="entry name" value="DUF1853"/>
</dbReference>
<gene>
    <name evidence="1" type="ORF">GCM10009117_15110</name>
</gene>
<evidence type="ECO:0000313" key="2">
    <source>
        <dbReference type="Proteomes" id="UP001500507"/>
    </source>
</evidence>
<sequence>MTTDVQKTYRGFAATPTLWKNTQFSLKQFEFDETGILEDAVQSIPGNLRLGQRLESVFKHLLEQSANYDLIAHNLQLKKQKTTIGEIDYLIGDRKSNTPKHIELTYKFYCIDTSISEPIHRLMGPNRKDMFFTKMEKIRTHQFPLLYSNEAEKVLHSFNLRAAQLAQEVYYKAQLYIPFNPEANSLSWGASLIRPLNADCITGQWMRLNEFKDHYDQCHCYLPKKYEWVHQPHLEVDWQSHFDTVMEINLKHINERSPLIWVKHPTRTLERLFVVWW</sequence>
<dbReference type="Pfam" id="PF08907">
    <property type="entry name" value="DUF1853"/>
    <property type="match status" value="1"/>
</dbReference>
<dbReference type="EMBL" id="BAAAFG010000014">
    <property type="protein sequence ID" value="GAA0872364.1"/>
    <property type="molecule type" value="Genomic_DNA"/>
</dbReference>
<comment type="caution">
    <text evidence="1">The sequence shown here is derived from an EMBL/GenBank/DDBJ whole genome shotgun (WGS) entry which is preliminary data.</text>
</comment>
<evidence type="ECO:0000313" key="1">
    <source>
        <dbReference type="EMBL" id="GAA0872364.1"/>
    </source>
</evidence>
<name>A0ABN1MGP9_9FLAO</name>
<reference evidence="1 2" key="1">
    <citation type="journal article" date="2019" name="Int. J. Syst. Evol. Microbiol.">
        <title>The Global Catalogue of Microorganisms (GCM) 10K type strain sequencing project: providing services to taxonomists for standard genome sequencing and annotation.</title>
        <authorList>
            <consortium name="The Broad Institute Genomics Platform"/>
            <consortium name="The Broad Institute Genome Sequencing Center for Infectious Disease"/>
            <person name="Wu L."/>
            <person name="Ma J."/>
        </authorList>
    </citation>
    <scope>NUCLEOTIDE SEQUENCE [LARGE SCALE GENOMIC DNA]</scope>
    <source>
        <strain evidence="1 2">JCM 16082</strain>
    </source>
</reference>
<dbReference type="RefSeq" id="WP_343765584.1">
    <property type="nucleotide sequence ID" value="NZ_BAAAFG010000014.1"/>
</dbReference>
<keyword evidence="2" id="KW-1185">Reference proteome</keyword>
<proteinExistence type="predicted"/>
<organism evidence="1 2">
    <name type="scientific">Gangjinia marincola</name>
    <dbReference type="NCBI Taxonomy" id="578463"/>
    <lineage>
        <taxon>Bacteria</taxon>
        <taxon>Pseudomonadati</taxon>
        <taxon>Bacteroidota</taxon>
        <taxon>Flavobacteriia</taxon>
        <taxon>Flavobacteriales</taxon>
        <taxon>Flavobacteriaceae</taxon>
        <taxon>Gangjinia</taxon>
    </lineage>
</organism>
<protein>
    <recommendedName>
        <fullName evidence="3">DUF1853 family protein</fullName>
    </recommendedName>
</protein>
<dbReference type="Proteomes" id="UP001500507">
    <property type="component" value="Unassembled WGS sequence"/>
</dbReference>